<dbReference type="EMBL" id="LWLT01000025">
    <property type="status" value="NOT_ANNOTATED_CDS"/>
    <property type="molecule type" value="Genomic_DNA"/>
</dbReference>
<dbReference type="GeneTree" id="ENSGT00950000183030"/>
<dbReference type="Bgee" id="ENSCHIG00000013021">
    <property type="expression patterns" value="Expressed in adult mammalian kidney"/>
</dbReference>
<dbReference type="Proteomes" id="UP000291000">
    <property type="component" value="Chromosome 26"/>
</dbReference>
<name>A0A452EES6_CAPHI</name>
<dbReference type="Ensembl" id="ENSCHIT00000018311.1">
    <property type="protein sequence ID" value="ENSCHIP00000010532.1"/>
    <property type="gene ID" value="ENSCHIG00000013021.1"/>
</dbReference>
<dbReference type="GO" id="GO:0022625">
    <property type="term" value="C:cytosolic large ribosomal subunit"/>
    <property type="evidence" value="ECO:0007669"/>
    <property type="project" value="TreeGrafter"/>
</dbReference>
<dbReference type="SMART" id="SM01380">
    <property type="entry name" value="Ribosomal_L31e"/>
    <property type="match status" value="1"/>
</dbReference>
<dbReference type="InterPro" id="IPR000054">
    <property type="entry name" value="Ribosomal_eL31"/>
</dbReference>
<reference evidence="4" key="3">
    <citation type="submission" date="2025-09" db="UniProtKB">
        <authorList>
            <consortium name="Ensembl"/>
        </authorList>
    </citation>
    <scope>IDENTIFICATION</scope>
</reference>
<protein>
    <recommendedName>
        <fullName evidence="6">60S ribosomal protein L31</fullName>
    </recommendedName>
</protein>
<dbReference type="OMA" id="ENIHQID"/>
<dbReference type="PANTHER" id="PTHR10956">
    <property type="entry name" value="60S RIBOSOMAL PROTEIN L31"/>
    <property type="match status" value="1"/>
</dbReference>
<dbReference type="Pfam" id="PF01198">
    <property type="entry name" value="Ribosomal_L31e"/>
    <property type="match status" value="1"/>
</dbReference>
<proteinExistence type="inferred from homology"/>
<dbReference type="InterPro" id="IPR023621">
    <property type="entry name" value="Ribosomal_eL31_dom_sf"/>
</dbReference>
<evidence type="ECO:0000313" key="4">
    <source>
        <dbReference type="Ensembl" id="ENSCHIP00000010532.1"/>
    </source>
</evidence>
<evidence type="ECO:0008006" key="6">
    <source>
        <dbReference type="Google" id="ProtNLM"/>
    </source>
</evidence>
<dbReference type="AlphaFoldDB" id="A0A452EES6"/>
<evidence type="ECO:0000256" key="3">
    <source>
        <dbReference type="ARBA" id="ARBA00023274"/>
    </source>
</evidence>
<dbReference type="PANTHER" id="PTHR10956:SF0">
    <property type="entry name" value="60S RIBOSOMAL PROTEIN L31"/>
    <property type="match status" value="1"/>
</dbReference>
<accession>A0A452EES6</accession>
<evidence type="ECO:0000313" key="5">
    <source>
        <dbReference type="Proteomes" id="UP000291000"/>
    </source>
</evidence>
<dbReference type="STRING" id="9925.ENSCHIP00000010532"/>
<dbReference type="GO" id="GO:0003735">
    <property type="term" value="F:structural constituent of ribosome"/>
    <property type="evidence" value="ECO:0007669"/>
    <property type="project" value="InterPro"/>
</dbReference>
<dbReference type="SUPFAM" id="SSF54575">
    <property type="entry name" value="Ribosomal protein L31e"/>
    <property type="match status" value="1"/>
</dbReference>
<dbReference type="GO" id="GO:0002181">
    <property type="term" value="P:cytoplasmic translation"/>
    <property type="evidence" value="ECO:0007669"/>
    <property type="project" value="TreeGrafter"/>
</dbReference>
<evidence type="ECO:0000256" key="2">
    <source>
        <dbReference type="ARBA" id="ARBA00022980"/>
    </source>
</evidence>
<reference evidence="4 5" key="1">
    <citation type="submission" date="2016-04" db="EMBL/GenBank/DDBJ databases">
        <title>Polished mammalian reference genomes with single-molecule sequencing and chromosome conformation capture applied to the Capra hircus genome.</title>
        <authorList>
            <person name="Bickhart D.M."/>
            <person name="Koren S."/>
            <person name="Rosen B."/>
            <person name="Hastie A."/>
            <person name="Liachko I."/>
            <person name="Sullivan S.T."/>
            <person name="Burton J."/>
            <person name="Sayre B.L."/>
            <person name="Huson H.J."/>
            <person name="Lee J."/>
            <person name="Lam E."/>
            <person name="Kelley C.M."/>
            <person name="Hutchison J.L."/>
            <person name="Zhou Y."/>
            <person name="Sun J."/>
            <person name="Crisa A."/>
            <person name="Schwartz J.C."/>
            <person name="Hammond J.A."/>
            <person name="Schroeder S.G."/>
            <person name="Liu G.E."/>
            <person name="Dunham M."/>
            <person name="Shendure J."/>
            <person name="Sonstegard T.S."/>
            <person name="Phillippy A.M."/>
            <person name="Van Tassell C.P."/>
            <person name="Smith T.P."/>
        </authorList>
    </citation>
    <scope>NUCLEOTIDE SEQUENCE [LARGE SCALE GENOMIC DNA]</scope>
</reference>
<organism evidence="4 5">
    <name type="scientific">Capra hircus</name>
    <name type="common">Goat</name>
    <dbReference type="NCBI Taxonomy" id="9925"/>
    <lineage>
        <taxon>Eukaryota</taxon>
        <taxon>Metazoa</taxon>
        <taxon>Chordata</taxon>
        <taxon>Craniata</taxon>
        <taxon>Vertebrata</taxon>
        <taxon>Euteleostomi</taxon>
        <taxon>Mammalia</taxon>
        <taxon>Eutheria</taxon>
        <taxon>Laurasiatheria</taxon>
        <taxon>Artiodactyla</taxon>
        <taxon>Ruminantia</taxon>
        <taxon>Pecora</taxon>
        <taxon>Bovidae</taxon>
        <taxon>Caprinae</taxon>
        <taxon>Capra</taxon>
    </lineage>
</organism>
<dbReference type="Gene3D" id="3.10.440.10">
    <property type="match status" value="1"/>
</dbReference>
<keyword evidence="2" id="KW-0689">Ribosomal protein</keyword>
<evidence type="ECO:0000256" key="1">
    <source>
        <dbReference type="ARBA" id="ARBA00010808"/>
    </source>
</evidence>
<keyword evidence="3" id="KW-0687">Ribonucleoprotein</keyword>
<keyword evidence="5" id="KW-1185">Reference proteome</keyword>
<comment type="similarity">
    <text evidence="1">Belongs to the eukaryotic ribosomal protein eL31 family.</text>
</comment>
<sequence length="117" mass="13086">MAPTKKGGEKKKGQPAINGVTKEYTINIHKLILGVGFKKCAPRKFATKEMGTLGVHIDTRLNNPVWANGIRNAPYPICAHLSENIHQIDHTSVTYVPVTAFKNLQLMWMKINYGNEQ</sequence>
<reference evidence="4" key="2">
    <citation type="submission" date="2025-08" db="UniProtKB">
        <authorList>
            <consortium name="Ensembl"/>
        </authorList>
    </citation>
    <scope>IDENTIFICATION</scope>
</reference>